<accession>A0A163DAM7</accession>
<organism evidence="2 3">
    <name type="scientific">Paenibacillus glucanolyticus</name>
    <dbReference type="NCBI Taxonomy" id="59843"/>
    <lineage>
        <taxon>Bacteria</taxon>
        <taxon>Bacillati</taxon>
        <taxon>Bacillota</taxon>
        <taxon>Bacilli</taxon>
        <taxon>Bacillales</taxon>
        <taxon>Paenibacillaceae</taxon>
        <taxon>Paenibacillus</taxon>
    </lineage>
</organism>
<evidence type="ECO:0000313" key="3">
    <source>
        <dbReference type="Proteomes" id="UP000076796"/>
    </source>
</evidence>
<evidence type="ECO:0000256" key="1">
    <source>
        <dbReference type="SAM" id="Phobius"/>
    </source>
</evidence>
<dbReference type="GeneID" id="97555187"/>
<keyword evidence="3" id="KW-1185">Reference proteome</keyword>
<comment type="caution">
    <text evidence="2">The sequence shown here is derived from an EMBL/GenBank/DDBJ whole genome shotgun (WGS) entry which is preliminary data.</text>
</comment>
<feature type="transmembrane region" description="Helical" evidence="1">
    <location>
        <begin position="5"/>
        <end position="22"/>
    </location>
</feature>
<dbReference type="EMBL" id="LWMH01000003">
    <property type="protein sequence ID" value="KZS43102.1"/>
    <property type="molecule type" value="Genomic_DNA"/>
</dbReference>
<dbReference type="STRING" id="59843.A3958_23470"/>
<gene>
    <name evidence="2" type="ORF">AWU65_00305</name>
</gene>
<proteinExistence type="predicted"/>
<reference evidence="2" key="1">
    <citation type="journal article" date="2016" name="Genome Announc.">
        <title>Draft genomes of two strains of Paenibacillus glucanolyticus with capability to degrade lignocellulose.</title>
        <authorList>
            <person name="Mathews S.L."/>
            <person name="Pawlak J."/>
            <person name="Grunden A.M."/>
        </authorList>
    </citation>
    <scope>NUCLEOTIDE SEQUENCE [LARGE SCALE GENOMIC DNA]</scope>
    <source>
        <strain evidence="2">SLM1</strain>
    </source>
</reference>
<dbReference type="AlphaFoldDB" id="A0A163DAM7"/>
<dbReference type="RefSeq" id="WP_036637290.1">
    <property type="nucleotide sequence ID" value="NZ_CBCSBX010000001.1"/>
</dbReference>
<dbReference type="KEGG" id="pglu:A3958_23470"/>
<feature type="transmembrane region" description="Helical" evidence="1">
    <location>
        <begin position="28"/>
        <end position="47"/>
    </location>
</feature>
<name>A0A163DAM7_9BACL</name>
<keyword evidence="1" id="KW-0472">Membrane</keyword>
<dbReference type="Proteomes" id="UP000076796">
    <property type="component" value="Unassembled WGS sequence"/>
</dbReference>
<protein>
    <submittedName>
        <fullName evidence="2">Uncharacterized protein</fullName>
    </submittedName>
</protein>
<sequence>MKTLALGAGIFIVVELLLIMLLAVDEWIMIMLAAGVMITLLSLILHYQMKLVKSGRDYVVHQKRQKIHELNQKSREHLPSESASE</sequence>
<keyword evidence="1" id="KW-0812">Transmembrane</keyword>
<dbReference type="OrthoDB" id="9964645at2"/>
<keyword evidence="1" id="KW-1133">Transmembrane helix</keyword>
<evidence type="ECO:0000313" key="2">
    <source>
        <dbReference type="EMBL" id="KZS43102.1"/>
    </source>
</evidence>